<evidence type="ECO:0000256" key="1">
    <source>
        <dbReference type="SAM" id="MobiDB-lite"/>
    </source>
</evidence>
<accession>A0A9Q9AQ86</accession>
<proteinExistence type="predicted"/>
<dbReference type="EMBL" id="CP099420">
    <property type="protein sequence ID" value="USW50575.1"/>
    <property type="molecule type" value="Genomic_DNA"/>
</dbReference>
<evidence type="ECO:0000313" key="3">
    <source>
        <dbReference type="EMBL" id="USW50575.1"/>
    </source>
</evidence>
<feature type="region of interest" description="Disordered" evidence="1">
    <location>
        <begin position="38"/>
        <end position="102"/>
    </location>
</feature>
<organism evidence="3 4">
    <name type="scientific">Septoria linicola</name>
    <dbReference type="NCBI Taxonomy" id="215465"/>
    <lineage>
        <taxon>Eukaryota</taxon>
        <taxon>Fungi</taxon>
        <taxon>Dikarya</taxon>
        <taxon>Ascomycota</taxon>
        <taxon>Pezizomycotina</taxon>
        <taxon>Dothideomycetes</taxon>
        <taxon>Dothideomycetidae</taxon>
        <taxon>Mycosphaerellales</taxon>
        <taxon>Mycosphaerellaceae</taxon>
        <taxon>Septoria</taxon>
    </lineage>
</organism>
<evidence type="ECO:0000313" key="4">
    <source>
        <dbReference type="Proteomes" id="UP001056384"/>
    </source>
</evidence>
<dbReference type="AlphaFoldDB" id="A0A9Q9AQ86"/>
<feature type="chain" id="PRO_5040489929" evidence="2">
    <location>
        <begin position="20"/>
        <end position="226"/>
    </location>
</feature>
<keyword evidence="2" id="KW-0732">Signal</keyword>
<name>A0A9Q9AQ86_9PEZI</name>
<gene>
    <name evidence="3" type="ORF">Slin15195_G038940</name>
</gene>
<protein>
    <submittedName>
        <fullName evidence="3">Uncharacterized protein</fullName>
    </submittedName>
</protein>
<sequence length="226" mass="24913">MKAAMIAATLAAIATGVAALPAPIAIAPGSISILRRADQVQAEQQAPQDAQKQQDAQSQQQAATAQDAQTQQQQQAPQDVQSQQQQQAPQDAQKQQDTQSVQQVDAKQYGCYDYTYRSYYQCNQPRPNYNYNNNFPIPYNDGSRLCYAYGQYFPCNRQGGYLTNYPNTGPAPYYGPNTNWRDTTYGSGYQINYGRPSYLGAQGIDEQGRTLPGTPHCNPDGTCVAK</sequence>
<keyword evidence="4" id="KW-1185">Reference proteome</keyword>
<evidence type="ECO:0000256" key="2">
    <source>
        <dbReference type="SAM" id="SignalP"/>
    </source>
</evidence>
<feature type="signal peptide" evidence="2">
    <location>
        <begin position="1"/>
        <end position="19"/>
    </location>
</feature>
<dbReference type="Proteomes" id="UP001056384">
    <property type="component" value="Chromosome 3"/>
</dbReference>
<reference evidence="3" key="1">
    <citation type="submission" date="2022-06" db="EMBL/GenBank/DDBJ databases">
        <title>Complete genome sequences of two strains of the flax pathogen Septoria linicola.</title>
        <authorList>
            <person name="Lapalu N."/>
            <person name="Simon A."/>
            <person name="Demenou B."/>
            <person name="Paumier D."/>
            <person name="Guillot M.-P."/>
            <person name="Gout L."/>
            <person name="Valade R."/>
        </authorList>
    </citation>
    <scope>NUCLEOTIDE SEQUENCE</scope>
    <source>
        <strain evidence="3">SE15195</strain>
    </source>
</reference>